<organism evidence="3 4">
    <name type="scientific">Chlamydomonas eustigma</name>
    <dbReference type="NCBI Taxonomy" id="1157962"/>
    <lineage>
        <taxon>Eukaryota</taxon>
        <taxon>Viridiplantae</taxon>
        <taxon>Chlorophyta</taxon>
        <taxon>core chlorophytes</taxon>
        <taxon>Chlorophyceae</taxon>
        <taxon>CS clade</taxon>
        <taxon>Chlamydomonadales</taxon>
        <taxon>Chlamydomonadaceae</taxon>
        <taxon>Chlamydomonas</taxon>
    </lineage>
</organism>
<evidence type="ECO:0000256" key="1">
    <source>
        <dbReference type="SAM" id="MobiDB-lite"/>
    </source>
</evidence>
<evidence type="ECO:0000256" key="2">
    <source>
        <dbReference type="SAM" id="SignalP"/>
    </source>
</evidence>
<feature type="signal peptide" evidence="2">
    <location>
        <begin position="1"/>
        <end position="15"/>
    </location>
</feature>
<dbReference type="AlphaFoldDB" id="A0A250XSH6"/>
<proteinExistence type="predicted"/>
<sequence>MIAIITLMFVLCIDGIPLRVDNFDTLKLKHRLLQRKTSVLSSDLRSEIHGRSFSCGHSLIAHLQQLSVDDFRVFASKEGFSTAHPRSIRLTGETGESRNITNQPGDDHAQGNLQKRVLRGSSSSTSSPATSGPSTIRIVNDFQFASSQLSQSQQNAVQLAVTTAVNIVKKFVKVREGLFFVISY</sequence>
<keyword evidence="2" id="KW-0732">Signal</keyword>
<name>A0A250XSH6_9CHLO</name>
<accession>A0A250XSH6</accession>
<feature type="chain" id="PRO_5012874383" evidence="2">
    <location>
        <begin position="16"/>
        <end position="184"/>
    </location>
</feature>
<comment type="caution">
    <text evidence="3">The sequence shown here is derived from an EMBL/GenBank/DDBJ whole genome shotgun (WGS) entry which is preliminary data.</text>
</comment>
<evidence type="ECO:0000313" key="4">
    <source>
        <dbReference type="Proteomes" id="UP000232323"/>
    </source>
</evidence>
<keyword evidence="4" id="KW-1185">Reference proteome</keyword>
<reference evidence="3 4" key="1">
    <citation type="submission" date="2017-08" db="EMBL/GenBank/DDBJ databases">
        <title>Acidophilic green algal genome provides insights into adaptation to an acidic environment.</title>
        <authorList>
            <person name="Hirooka S."/>
            <person name="Hirose Y."/>
            <person name="Kanesaki Y."/>
            <person name="Higuchi S."/>
            <person name="Fujiwara T."/>
            <person name="Onuma R."/>
            <person name="Era A."/>
            <person name="Ohbayashi R."/>
            <person name="Uzuka A."/>
            <person name="Nozaki H."/>
            <person name="Yoshikawa H."/>
            <person name="Miyagishima S.Y."/>
        </authorList>
    </citation>
    <scope>NUCLEOTIDE SEQUENCE [LARGE SCALE GENOMIC DNA]</scope>
    <source>
        <strain evidence="3 4">NIES-2499</strain>
    </source>
</reference>
<dbReference type="EMBL" id="BEGY01000202">
    <property type="protein sequence ID" value="GAX85909.1"/>
    <property type="molecule type" value="Genomic_DNA"/>
</dbReference>
<evidence type="ECO:0000313" key="3">
    <source>
        <dbReference type="EMBL" id="GAX85909.1"/>
    </source>
</evidence>
<dbReference type="Proteomes" id="UP000232323">
    <property type="component" value="Unassembled WGS sequence"/>
</dbReference>
<gene>
    <name evidence="3" type="ORF">CEUSTIGMA_g13325.t1</name>
</gene>
<protein>
    <submittedName>
        <fullName evidence="3">Uncharacterized protein</fullName>
    </submittedName>
</protein>
<feature type="region of interest" description="Disordered" evidence="1">
    <location>
        <begin position="85"/>
        <end position="110"/>
    </location>
</feature>